<protein>
    <recommendedName>
        <fullName evidence="2">histidine kinase</fullName>
        <ecNumber evidence="2">2.7.13.3</ecNumber>
    </recommendedName>
</protein>
<dbReference type="PANTHER" id="PTHR45436">
    <property type="entry name" value="SENSOR HISTIDINE KINASE YKOH"/>
    <property type="match status" value="1"/>
</dbReference>
<feature type="compositionally biased region" description="Low complexity" evidence="8">
    <location>
        <begin position="909"/>
        <end position="918"/>
    </location>
</feature>
<comment type="catalytic activity">
    <reaction evidence="1">
        <text>ATP + protein L-histidine = ADP + protein N-phospho-L-histidine.</text>
        <dbReference type="EC" id="2.7.13.3"/>
    </reaction>
</comment>
<dbReference type="Proteomes" id="UP001596504">
    <property type="component" value="Unassembled WGS sequence"/>
</dbReference>
<keyword evidence="7 9" id="KW-1133">Transmembrane helix</keyword>
<evidence type="ECO:0000256" key="7">
    <source>
        <dbReference type="ARBA" id="ARBA00022989"/>
    </source>
</evidence>
<dbReference type="InterPro" id="IPR036890">
    <property type="entry name" value="HATPase_C_sf"/>
</dbReference>
<keyword evidence="5 9" id="KW-0812">Transmembrane</keyword>
<keyword evidence="3" id="KW-0597">Phosphoprotein</keyword>
<keyword evidence="12" id="KW-1185">Reference proteome</keyword>
<feature type="compositionally biased region" description="Low complexity" evidence="8">
    <location>
        <begin position="797"/>
        <end position="806"/>
    </location>
</feature>
<dbReference type="SUPFAM" id="SSF55874">
    <property type="entry name" value="ATPase domain of HSP90 chaperone/DNA topoisomerase II/histidine kinase"/>
    <property type="match status" value="1"/>
</dbReference>
<dbReference type="InterPro" id="IPR013587">
    <property type="entry name" value="Nitrate/nitrite_sensing"/>
</dbReference>
<accession>A0ABW2LIJ6</accession>
<evidence type="ECO:0000256" key="3">
    <source>
        <dbReference type="ARBA" id="ARBA00022553"/>
    </source>
</evidence>
<feature type="region of interest" description="Disordered" evidence="8">
    <location>
        <begin position="841"/>
        <end position="983"/>
    </location>
</feature>
<dbReference type="EC" id="2.7.13.3" evidence="2"/>
<keyword evidence="4" id="KW-0808">Transferase</keyword>
<evidence type="ECO:0000256" key="8">
    <source>
        <dbReference type="SAM" id="MobiDB-lite"/>
    </source>
</evidence>
<dbReference type="Pfam" id="PF02518">
    <property type="entry name" value="HATPase_c"/>
    <property type="match status" value="1"/>
</dbReference>
<sequence length="983" mass="106774">MSSGLEDPPANATRTSMWSHATSKITKWRNWKLPVKIAAVVLVPVIFAIVLGVLQIRGQITQAHQYEQMDSVVTAGSAVRGAVTKLQDERSMAAEYLADDPAVSQDELRNRFGVSEQALNEARRQLSATLETNAVRFAREETDRQFNQLAVLRAQIIGGQTDPGVVTNYYTKLIDAMLAMDRTLISEISSSQLVSTATTVHELAKVNEEVRLQQTLVLTGLSEGEFSEDNLTRLAASETRRTAAVQEFRAAAHPQQRNNYDQLYSIPELPARETTVQLAIAERDNASAELSSGLVSPAVWKQQSQAASKALEGLQSHLEKQLHDTAFTLQDNASNLAGLQSVILLSALLLFGAIVVVIARHLLSSLDVLRRSALDTANHQLPDAVADIRAGRTPDSSVKQVPVDTTDEIGEVARAFDDVHTQAVNLASEQAELRRSYSDSFVNVSRRSQSLLERQLRLFEQLERDEEDPDQLATLFQLDHLSTRMRRNNENLMVLSGADLARRFNKPAAPADLLRAAISEIEHYPRVNVQQLPEPKVVGYAAGDLVRLLAELLDNAANFSAPNTQVVVTGERGRDASLRIDITDEGIGMNETEIADANHRLSSAEDLKLSTSRRMGLYVVGRLARRHGVEVRLQQGPEGVGTKTSVTLGVDLLIDDVALPEPRTNGGVYRPAHDDDTLIRQFDWEAAEQDAASHSPSRNGFHLFRGPGEGGPPQTDSDDLFNTQEMSLQLPDPPVEVPDATGEMIDPSSSAWFQELPEADEQHAEGEPSWPQTTAQDAGGPESRGTSLPPQSEDRSAAQADAAGLASWTFANDQEWERAEEVAAAEPADYTNAGLPVRTPRANLIAGSANETAGNPTKPARDPDLARGRLASFQAGVRRGRHRMQSAAAGNDPIVAPEPQEPEPEEPAGGDAAEAGSEFTASGLPRRSPQAQLVAGLSNGSGSEAKPPRDADVMRGRLASFQRGVREGKHTLRGAQPFNDESR</sequence>
<reference evidence="12" key="1">
    <citation type="journal article" date="2019" name="Int. J. Syst. Evol. Microbiol.">
        <title>The Global Catalogue of Microorganisms (GCM) 10K type strain sequencing project: providing services to taxonomists for standard genome sequencing and annotation.</title>
        <authorList>
            <consortium name="The Broad Institute Genomics Platform"/>
            <consortium name="The Broad Institute Genome Sequencing Center for Infectious Disease"/>
            <person name="Wu L."/>
            <person name="Ma J."/>
        </authorList>
    </citation>
    <scope>NUCLEOTIDE SEQUENCE [LARGE SCALE GENOMIC DNA]</scope>
    <source>
        <strain evidence="12">WLHS5</strain>
    </source>
</reference>
<proteinExistence type="predicted"/>
<dbReference type="RefSeq" id="WP_380665372.1">
    <property type="nucleotide sequence ID" value="NZ_JBHTCJ010000002.1"/>
</dbReference>
<feature type="compositionally biased region" description="Basic and acidic residues" evidence="8">
    <location>
        <begin position="946"/>
        <end position="955"/>
    </location>
</feature>
<evidence type="ECO:0000256" key="4">
    <source>
        <dbReference type="ARBA" id="ARBA00022679"/>
    </source>
</evidence>
<comment type="caution">
    <text evidence="11">The sequence shown here is derived from an EMBL/GenBank/DDBJ whole genome shotgun (WGS) entry which is preliminary data.</text>
</comment>
<evidence type="ECO:0000256" key="1">
    <source>
        <dbReference type="ARBA" id="ARBA00000085"/>
    </source>
</evidence>
<evidence type="ECO:0000313" key="12">
    <source>
        <dbReference type="Proteomes" id="UP001596504"/>
    </source>
</evidence>
<feature type="region of interest" description="Disordered" evidence="8">
    <location>
        <begin position="687"/>
        <end position="720"/>
    </location>
</feature>
<gene>
    <name evidence="11" type="ORF">ACFQRI_06190</name>
</gene>
<dbReference type="Gene3D" id="6.10.340.10">
    <property type="match status" value="1"/>
</dbReference>
<dbReference type="EMBL" id="JBHTCJ010000002">
    <property type="protein sequence ID" value="MFC7340995.1"/>
    <property type="molecule type" value="Genomic_DNA"/>
</dbReference>
<keyword evidence="9" id="KW-0472">Membrane</keyword>
<dbReference type="Pfam" id="PF08376">
    <property type="entry name" value="NIT"/>
    <property type="match status" value="1"/>
</dbReference>
<evidence type="ECO:0000313" key="11">
    <source>
        <dbReference type="EMBL" id="MFC7340995.1"/>
    </source>
</evidence>
<evidence type="ECO:0000256" key="9">
    <source>
        <dbReference type="SAM" id="Phobius"/>
    </source>
</evidence>
<dbReference type="PANTHER" id="PTHR45436:SF5">
    <property type="entry name" value="SENSOR HISTIDINE KINASE TRCS"/>
    <property type="match status" value="1"/>
</dbReference>
<feature type="domain" description="Histidine kinase" evidence="10">
    <location>
        <begin position="545"/>
        <end position="652"/>
    </location>
</feature>
<dbReference type="SMART" id="SM00387">
    <property type="entry name" value="HATPase_c"/>
    <property type="match status" value="1"/>
</dbReference>
<evidence type="ECO:0000256" key="5">
    <source>
        <dbReference type="ARBA" id="ARBA00022692"/>
    </source>
</evidence>
<keyword evidence="6" id="KW-0418">Kinase</keyword>
<evidence type="ECO:0000259" key="10">
    <source>
        <dbReference type="PROSITE" id="PS50109"/>
    </source>
</evidence>
<dbReference type="Gene3D" id="3.30.565.10">
    <property type="entry name" value="Histidine kinase-like ATPase, C-terminal domain"/>
    <property type="match status" value="1"/>
</dbReference>
<name>A0ABW2LIJ6_9PSEU</name>
<feature type="transmembrane region" description="Helical" evidence="9">
    <location>
        <begin position="37"/>
        <end position="56"/>
    </location>
</feature>
<dbReference type="InterPro" id="IPR003594">
    <property type="entry name" value="HATPase_dom"/>
</dbReference>
<dbReference type="PROSITE" id="PS50109">
    <property type="entry name" value="HIS_KIN"/>
    <property type="match status" value="1"/>
</dbReference>
<organism evidence="11 12">
    <name type="scientific">Saccharopolyspora griseoalba</name>
    <dbReference type="NCBI Taxonomy" id="1431848"/>
    <lineage>
        <taxon>Bacteria</taxon>
        <taxon>Bacillati</taxon>
        <taxon>Actinomycetota</taxon>
        <taxon>Actinomycetes</taxon>
        <taxon>Pseudonocardiales</taxon>
        <taxon>Pseudonocardiaceae</taxon>
        <taxon>Saccharopolyspora</taxon>
    </lineage>
</organism>
<feature type="region of interest" description="Disordered" evidence="8">
    <location>
        <begin position="758"/>
        <end position="806"/>
    </location>
</feature>
<dbReference type="InterPro" id="IPR005467">
    <property type="entry name" value="His_kinase_dom"/>
</dbReference>
<evidence type="ECO:0000256" key="6">
    <source>
        <dbReference type="ARBA" id="ARBA00022777"/>
    </source>
</evidence>
<dbReference type="InterPro" id="IPR050428">
    <property type="entry name" value="TCS_sensor_his_kinase"/>
</dbReference>
<feature type="transmembrane region" description="Helical" evidence="9">
    <location>
        <begin position="342"/>
        <end position="363"/>
    </location>
</feature>
<evidence type="ECO:0000256" key="2">
    <source>
        <dbReference type="ARBA" id="ARBA00012438"/>
    </source>
</evidence>